<gene>
    <name evidence="1" type="ORF">O181_122621</name>
</gene>
<evidence type="ECO:0000313" key="1">
    <source>
        <dbReference type="EMBL" id="MBW0582906.1"/>
    </source>
</evidence>
<accession>A0A9Q3Q2I7</accession>
<dbReference type="AlphaFoldDB" id="A0A9Q3Q2I7"/>
<proteinExistence type="predicted"/>
<dbReference type="Proteomes" id="UP000765509">
    <property type="component" value="Unassembled WGS sequence"/>
</dbReference>
<comment type="caution">
    <text evidence="1">The sequence shown here is derived from an EMBL/GenBank/DDBJ whole genome shotgun (WGS) entry which is preliminary data.</text>
</comment>
<evidence type="ECO:0000313" key="2">
    <source>
        <dbReference type="Proteomes" id="UP000765509"/>
    </source>
</evidence>
<reference evidence="1" key="1">
    <citation type="submission" date="2021-03" db="EMBL/GenBank/DDBJ databases">
        <title>Draft genome sequence of rust myrtle Austropuccinia psidii MF-1, a brazilian biotype.</title>
        <authorList>
            <person name="Quecine M.C."/>
            <person name="Pachon D.M.R."/>
            <person name="Bonatelli M.L."/>
            <person name="Correr F.H."/>
            <person name="Franceschini L.M."/>
            <person name="Leite T.F."/>
            <person name="Margarido G.R.A."/>
            <person name="Almeida C.A."/>
            <person name="Ferrarezi J.A."/>
            <person name="Labate C.A."/>
        </authorList>
    </citation>
    <scope>NUCLEOTIDE SEQUENCE</scope>
    <source>
        <strain evidence="1">MF-1</strain>
    </source>
</reference>
<protein>
    <submittedName>
        <fullName evidence="1">Uncharacterized protein</fullName>
    </submittedName>
</protein>
<sequence>MRSTMMMSAPSPPQRQFVMPIMQGNIQQALHPPMPHIYGTLATNQSFADHYHDRPVVYTHCTHSPLRVFLDSAPTGNKSSTHNPLRVFLYCAPAGNQLGCTYSPGPITQCVQRMNLDSLQSASVVSWTMTDNSPIKPSEK</sequence>
<keyword evidence="2" id="KW-1185">Reference proteome</keyword>
<organism evidence="1 2">
    <name type="scientific">Austropuccinia psidii MF-1</name>
    <dbReference type="NCBI Taxonomy" id="1389203"/>
    <lineage>
        <taxon>Eukaryota</taxon>
        <taxon>Fungi</taxon>
        <taxon>Dikarya</taxon>
        <taxon>Basidiomycota</taxon>
        <taxon>Pucciniomycotina</taxon>
        <taxon>Pucciniomycetes</taxon>
        <taxon>Pucciniales</taxon>
        <taxon>Sphaerophragmiaceae</taxon>
        <taxon>Austropuccinia</taxon>
    </lineage>
</organism>
<name>A0A9Q3Q2I7_9BASI</name>
<dbReference type="EMBL" id="AVOT02113772">
    <property type="protein sequence ID" value="MBW0582906.1"/>
    <property type="molecule type" value="Genomic_DNA"/>
</dbReference>